<evidence type="ECO:0000256" key="8">
    <source>
        <dbReference type="SAM" id="MobiDB-lite"/>
    </source>
</evidence>
<evidence type="ECO:0000256" key="1">
    <source>
        <dbReference type="ARBA" id="ARBA00009716"/>
    </source>
</evidence>
<reference evidence="10 11" key="1">
    <citation type="journal article" date="2020" name="Microorganisms">
        <title>Simultaneous Genome Sequencing of Prosthecochloris ethylica and Desulfuromonas acetoxidans within a Syntrophic Mixture Reveals Unique Pili and Protein Interactions.</title>
        <authorList>
            <person name="Kyndt J.A."/>
            <person name="Van Beeumen J.J."/>
            <person name="Meyer T.E."/>
        </authorList>
    </citation>
    <scope>NUCLEOTIDE SEQUENCE [LARGE SCALE GENOMIC DNA]</scope>
    <source>
        <strain evidence="10 11">N3</strain>
    </source>
</reference>
<sequence>MDNNLRTKKVKVATWSRLEEKKPAYACVADVDLVVLRLGAGVSVLYGRCLHRGALMSDGYTDGRNLLCAVHGWDYRCDSGVSEYNNEEALRKFSAWVDADADAVYVDEEEIRSWAEEHPQPWNRETYQGLYADMQGSPEEPRNSHIHQLASTPPESFDPQGPVSAMGVPYSELPRWDDIQILTAQLHRPPLDDTADIDTTVTIGPAASRPLELAIPLFVSDMSFGALSREAKIALAKGAEAAGTGIASGEGGMLAEEQQENSRYFYELAPAMFGWDIEQVRGCRAFHFKAGQAAKTGVGGLLPGSKVSPEIARVRGIEAGKDAHSPARFRHLGTPEDFRTFADRVRETTGGIPVGFKLSAQHIESDIDFALEAGADYIILDGRGGGTGAAPDLLKQHTGVPTIAALARARAHLDRKNDRQTTLIITGGLRTAPDFIKALALGADAVAIANSAIQAAGCLSMRACSNNSCPVGIATQNPRLRERIVIEEGARRVARFLKNTTAMMSVLARACGHDSFRKFSKGDLTAWKSDVAGLASISYAGRPCD</sequence>
<dbReference type="CDD" id="cd02808">
    <property type="entry name" value="GltS_FMN"/>
    <property type="match status" value="1"/>
</dbReference>
<keyword evidence="2" id="KW-0001">2Fe-2S</keyword>
<dbReference type="SUPFAM" id="SSF51395">
    <property type="entry name" value="FMN-linked oxidoreductases"/>
    <property type="match status" value="1"/>
</dbReference>
<evidence type="ECO:0000313" key="11">
    <source>
        <dbReference type="Proteomes" id="UP000619838"/>
    </source>
</evidence>
<keyword evidence="3" id="KW-0479">Metal-binding</keyword>
<accession>A0ABR9XP89</accession>
<dbReference type="InterPro" id="IPR002932">
    <property type="entry name" value="Glu_synthdom"/>
</dbReference>
<evidence type="ECO:0000256" key="4">
    <source>
        <dbReference type="ARBA" id="ARBA00023002"/>
    </source>
</evidence>
<dbReference type="InterPro" id="IPR013785">
    <property type="entry name" value="Aldolase_TIM"/>
</dbReference>
<dbReference type="PIRSF" id="PIRSF006429">
    <property type="entry name" value="GOGAT_lg_2"/>
    <property type="match status" value="1"/>
</dbReference>
<dbReference type="Gene3D" id="3.20.20.70">
    <property type="entry name" value="Aldolase class I"/>
    <property type="match status" value="1"/>
</dbReference>
<keyword evidence="4" id="KW-0560">Oxidoreductase</keyword>
<evidence type="ECO:0000256" key="5">
    <source>
        <dbReference type="ARBA" id="ARBA00023004"/>
    </source>
</evidence>
<comment type="similarity">
    <text evidence="1 7">Belongs to the glutamate synthase family.</text>
</comment>
<organism evidence="10 11">
    <name type="scientific">Prosthecochloris ethylica</name>
    <dbReference type="NCBI Taxonomy" id="2743976"/>
    <lineage>
        <taxon>Bacteria</taxon>
        <taxon>Pseudomonadati</taxon>
        <taxon>Chlorobiota</taxon>
        <taxon>Chlorobiia</taxon>
        <taxon>Chlorobiales</taxon>
        <taxon>Chlorobiaceae</taxon>
        <taxon>Prosthecochloris</taxon>
    </lineage>
</organism>
<evidence type="ECO:0000256" key="2">
    <source>
        <dbReference type="ARBA" id="ARBA00022714"/>
    </source>
</evidence>
<dbReference type="PANTHER" id="PTHR43819:SF1">
    <property type="entry name" value="ARCHAEAL-TYPE GLUTAMATE SYNTHASE [NADPH]"/>
    <property type="match status" value="1"/>
</dbReference>
<proteinExistence type="inferred from homology"/>
<keyword evidence="6" id="KW-0411">Iron-sulfur</keyword>
<keyword evidence="5" id="KW-0408">Iron</keyword>
<dbReference type="PROSITE" id="PS51296">
    <property type="entry name" value="RIESKE"/>
    <property type="match status" value="1"/>
</dbReference>
<evidence type="ECO:0000256" key="7">
    <source>
        <dbReference type="PIRNR" id="PIRNR006429"/>
    </source>
</evidence>
<dbReference type="Gene3D" id="2.102.10.10">
    <property type="entry name" value="Rieske [2Fe-2S] iron-sulphur domain"/>
    <property type="match status" value="1"/>
</dbReference>
<evidence type="ECO:0000313" key="10">
    <source>
        <dbReference type="EMBL" id="MBF0635795.1"/>
    </source>
</evidence>
<dbReference type="EMBL" id="JADGII010000001">
    <property type="protein sequence ID" value="MBF0635795.1"/>
    <property type="molecule type" value="Genomic_DNA"/>
</dbReference>
<evidence type="ECO:0000256" key="6">
    <source>
        <dbReference type="ARBA" id="ARBA00023014"/>
    </source>
</evidence>
<dbReference type="Proteomes" id="UP000619838">
    <property type="component" value="Unassembled WGS sequence"/>
</dbReference>
<dbReference type="InterPro" id="IPR043578">
    <property type="entry name" value="GltB_archl_type"/>
</dbReference>
<comment type="caution">
    <text evidence="10">The sequence shown here is derived from an EMBL/GenBank/DDBJ whole genome shotgun (WGS) entry which is preliminary data.</text>
</comment>
<evidence type="ECO:0000259" key="9">
    <source>
        <dbReference type="PROSITE" id="PS51296"/>
    </source>
</evidence>
<dbReference type="InterPro" id="IPR024188">
    <property type="entry name" value="GltB"/>
</dbReference>
<protein>
    <submittedName>
        <fullName evidence="10">Alpha-hydroxy-acid oxidizing protein</fullName>
    </submittedName>
</protein>
<feature type="region of interest" description="Disordered" evidence="8">
    <location>
        <begin position="136"/>
        <end position="160"/>
    </location>
</feature>
<dbReference type="InterPro" id="IPR017941">
    <property type="entry name" value="Rieske_2Fe-2S"/>
</dbReference>
<dbReference type="PANTHER" id="PTHR43819">
    <property type="entry name" value="ARCHAEAL-TYPE GLUTAMATE SYNTHASE [NADPH]"/>
    <property type="match status" value="1"/>
</dbReference>
<keyword evidence="11" id="KW-1185">Reference proteome</keyword>
<dbReference type="RefSeq" id="WP_175186944.1">
    <property type="nucleotide sequence ID" value="NZ_JABVZQ010000002.1"/>
</dbReference>
<dbReference type="Pfam" id="PF01645">
    <property type="entry name" value="Glu_synthase"/>
    <property type="match status" value="1"/>
</dbReference>
<dbReference type="Pfam" id="PF00355">
    <property type="entry name" value="Rieske"/>
    <property type="match status" value="1"/>
</dbReference>
<gene>
    <name evidence="10" type="ORF">INT08_01180</name>
</gene>
<evidence type="ECO:0000256" key="3">
    <source>
        <dbReference type="ARBA" id="ARBA00022723"/>
    </source>
</evidence>
<feature type="domain" description="Rieske" evidence="9">
    <location>
        <begin position="10"/>
        <end position="104"/>
    </location>
</feature>
<dbReference type="InterPro" id="IPR036922">
    <property type="entry name" value="Rieske_2Fe-2S_sf"/>
</dbReference>
<dbReference type="PIRSF" id="PIRSF500061">
    <property type="entry name" value="GOGAT_lg2_archl"/>
    <property type="match status" value="1"/>
</dbReference>
<name>A0ABR9XP89_9CHLB</name>
<dbReference type="SUPFAM" id="SSF50022">
    <property type="entry name" value="ISP domain"/>
    <property type="match status" value="1"/>
</dbReference>